<dbReference type="Gene3D" id="3.30.540.10">
    <property type="entry name" value="Fructose-1,6-Bisphosphatase, subunit A, domain 1"/>
    <property type="match status" value="1"/>
</dbReference>
<dbReference type="NCBIfam" id="TIGR01331">
    <property type="entry name" value="bisphos_cysQ"/>
    <property type="match status" value="1"/>
</dbReference>
<sequence length="269" mass="30167">MQPLTDTLLNTVRAIAQEAGEHLKAFYQQSLSPHLKADNTPVTEADLFLSRFISEKLQALTPNVPILSEEQCDIPLAERRHWQEYWIIDPLDGTQQFLDKTDQFSVVIGLVQANRPVLGVIHAPILNKTYFAKQDGGAFLQENQQIRPLVAASQNLPKTLTITVGSTICEEQVCRFLNEPYQAQFLTYGSSSLKAGLVAEGKADCYIRLGDTGEWDTAVAEVLLGEVGGKIFDFHFQPLTYNQRETWINPNFVMVGANFISEQKVFSFE</sequence>
<feature type="binding site" evidence="1">
    <location>
        <position position="92"/>
    </location>
    <ligand>
        <name>Mg(2+)</name>
        <dbReference type="ChEBI" id="CHEBI:18420"/>
        <label>2</label>
    </ligand>
</feature>
<name>A0A369YGC5_9PAST</name>
<feature type="binding site" evidence="1">
    <location>
        <position position="69"/>
    </location>
    <ligand>
        <name>Mg(2+)</name>
        <dbReference type="ChEBI" id="CHEBI:18420"/>
        <label>1</label>
    </ligand>
</feature>
<dbReference type="Gene3D" id="3.40.190.80">
    <property type="match status" value="1"/>
</dbReference>
<comment type="function">
    <text evidence="1">Converts adenosine-3',5'-bisphosphate (PAP) to AMP.</text>
</comment>
<dbReference type="EMBL" id="QEPN01000005">
    <property type="protein sequence ID" value="RDE71325.1"/>
    <property type="molecule type" value="Genomic_DNA"/>
</dbReference>
<feature type="binding site" evidence="1">
    <location>
        <position position="216"/>
    </location>
    <ligand>
        <name>Mg(2+)</name>
        <dbReference type="ChEBI" id="CHEBI:18420"/>
        <label>2</label>
    </ligand>
</feature>
<dbReference type="CDD" id="cd01638">
    <property type="entry name" value="CysQ"/>
    <property type="match status" value="1"/>
</dbReference>
<dbReference type="GO" id="GO:0000287">
    <property type="term" value="F:magnesium ion binding"/>
    <property type="evidence" value="ECO:0007669"/>
    <property type="project" value="UniProtKB-UniRule"/>
</dbReference>
<dbReference type="GO" id="GO:0050427">
    <property type="term" value="P:3'-phosphoadenosine 5'-phosphosulfate metabolic process"/>
    <property type="evidence" value="ECO:0007669"/>
    <property type="project" value="TreeGrafter"/>
</dbReference>
<protein>
    <recommendedName>
        <fullName evidence="1">3'(2'),5'-bisphosphate nucleotidase CysQ</fullName>
        <ecNumber evidence="1">3.1.3.7</ecNumber>
    </recommendedName>
    <alternativeName>
        <fullName evidence="1">3'(2'),5-bisphosphonucleoside 3'(2')-phosphohydrolase</fullName>
    </alternativeName>
    <alternativeName>
        <fullName evidence="1">3'-phosphoadenosine 5'-phosphate phosphatase</fullName>
        <shortName evidence="1">PAP phosphatase</shortName>
    </alternativeName>
</protein>
<dbReference type="PANTHER" id="PTHR43028:SF7">
    <property type="entry name" value="3'(2'),5'-BISPHOSPHATE NUCLEOTIDASE CYSQ"/>
    <property type="match status" value="1"/>
</dbReference>
<feature type="binding site" evidence="1">
    <location>
        <position position="89"/>
    </location>
    <ligand>
        <name>Mg(2+)</name>
        <dbReference type="ChEBI" id="CHEBI:18420"/>
        <label>1</label>
    </ligand>
</feature>
<dbReference type="Proteomes" id="UP000253872">
    <property type="component" value="Unassembled WGS sequence"/>
</dbReference>
<dbReference type="GO" id="GO:0000103">
    <property type="term" value="P:sulfate assimilation"/>
    <property type="evidence" value="ECO:0007669"/>
    <property type="project" value="TreeGrafter"/>
</dbReference>
<feature type="binding site" evidence="2">
    <location>
        <position position="91"/>
    </location>
    <ligand>
        <name>Mg(2+)</name>
        <dbReference type="ChEBI" id="CHEBI:18420"/>
        <label>1</label>
        <note>catalytic</note>
    </ligand>
</feature>
<dbReference type="PANTHER" id="PTHR43028">
    <property type="entry name" value="3'(2'),5'-BISPHOSPHATE NUCLEOTIDASE 1"/>
    <property type="match status" value="1"/>
</dbReference>
<comment type="subcellular location">
    <subcellularLocation>
        <location evidence="1">Cell inner membrane</location>
        <topology evidence="1">Peripheral membrane protein</topology>
        <orientation evidence="1">Cytoplasmic side</orientation>
    </subcellularLocation>
</comment>
<evidence type="ECO:0000313" key="4">
    <source>
        <dbReference type="Proteomes" id="UP000253872"/>
    </source>
</evidence>
<dbReference type="EC" id="3.1.3.7" evidence="1"/>
<feature type="binding site" evidence="1">
    <location>
        <position position="91"/>
    </location>
    <ligand>
        <name>Mg(2+)</name>
        <dbReference type="ChEBI" id="CHEBI:18420"/>
        <label>1</label>
    </ligand>
</feature>
<dbReference type="GO" id="GO:0008441">
    <property type="term" value="F:3'(2'),5'-bisphosphate nucleotidase activity"/>
    <property type="evidence" value="ECO:0007669"/>
    <property type="project" value="UniProtKB-UniRule"/>
</dbReference>
<keyword evidence="1" id="KW-1003">Cell membrane</keyword>
<keyword evidence="1" id="KW-0472">Membrane</keyword>
<feature type="binding site" evidence="2">
    <location>
        <position position="89"/>
    </location>
    <ligand>
        <name>Mg(2+)</name>
        <dbReference type="ChEBI" id="CHEBI:18420"/>
        <label>1</label>
        <note>catalytic</note>
    </ligand>
</feature>
<evidence type="ECO:0000256" key="1">
    <source>
        <dbReference type="HAMAP-Rule" id="MF_02095"/>
    </source>
</evidence>
<comment type="cofactor">
    <cofactor evidence="1 2">
        <name>Mg(2+)</name>
        <dbReference type="ChEBI" id="CHEBI:18420"/>
    </cofactor>
</comment>
<dbReference type="RefSeq" id="WP_111403169.1">
    <property type="nucleotide sequence ID" value="NZ_QEPN01000005.1"/>
</dbReference>
<feature type="binding site" evidence="1">
    <location>
        <position position="89"/>
    </location>
    <ligand>
        <name>Mg(2+)</name>
        <dbReference type="ChEBI" id="CHEBI:18420"/>
        <label>2</label>
    </ligand>
</feature>
<dbReference type="InterPro" id="IPR000760">
    <property type="entry name" value="Inositol_monophosphatase-like"/>
</dbReference>
<keyword evidence="1" id="KW-0997">Cell inner membrane</keyword>
<dbReference type="GO" id="GO:0005886">
    <property type="term" value="C:plasma membrane"/>
    <property type="evidence" value="ECO:0007669"/>
    <property type="project" value="UniProtKB-SubCell"/>
</dbReference>
<proteinExistence type="inferred from homology"/>
<feature type="binding site" evidence="1">
    <location>
        <position position="69"/>
    </location>
    <ligand>
        <name>substrate</name>
    </ligand>
</feature>
<organism evidence="3 4">
    <name type="scientific">Haemophilus sputorum</name>
    <dbReference type="NCBI Taxonomy" id="1078480"/>
    <lineage>
        <taxon>Bacteria</taxon>
        <taxon>Pseudomonadati</taxon>
        <taxon>Pseudomonadota</taxon>
        <taxon>Gammaproteobacteria</taxon>
        <taxon>Pasteurellales</taxon>
        <taxon>Pasteurellaceae</taxon>
        <taxon>Haemophilus</taxon>
    </lineage>
</organism>
<feature type="binding site" evidence="2">
    <location>
        <position position="216"/>
    </location>
    <ligand>
        <name>Mg(2+)</name>
        <dbReference type="ChEBI" id="CHEBI:18420"/>
        <label>1</label>
        <note>catalytic</note>
    </ligand>
</feature>
<comment type="similarity">
    <text evidence="1">Belongs to the inositol monophosphatase superfamily. CysQ family.</text>
</comment>
<dbReference type="InterPro" id="IPR050725">
    <property type="entry name" value="CysQ/Inositol_MonoPase"/>
</dbReference>
<comment type="caution">
    <text evidence="3">The sequence shown here is derived from an EMBL/GenBank/DDBJ whole genome shotgun (WGS) entry which is preliminary data.</text>
</comment>
<keyword evidence="1 2" id="KW-0479">Metal-binding</keyword>
<gene>
    <name evidence="1 3" type="primary">cysQ</name>
    <name evidence="3" type="ORF">DPV93_06790</name>
</gene>
<comment type="catalytic activity">
    <reaction evidence="1">
        <text>adenosine 3',5'-bisphosphate + H2O = AMP + phosphate</text>
        <dbReference type="Rhea" id="RHEA:10040"/>
        <dbReference type="ChEBI" id="CHEBI:15377"/>
        <dbReference type="ChEBI" id="CHEBI:43474"/>
        <dbReference type="ChEBI" id="CHEBI:58343"/>
        <dbReference type="ChEBI" id="CHEBI:456215"/>
        <dbReference type="EC" id="3.1.3.7"/>
    </reaction>
</comment>
<feature type="binding site" evidence="1">
    <location>
        <begin position="91"/>
        <end position="94"/>
    </location>
    <ligand>
        <name>substrate</name>
    </ligand>
</feature>
<reference evidence="3 4" key="1">
    <citation type="submission" date="2018-05" db="EMBL/GenBank/DDBJ databases">
        <title>Draft Genome Sequences for a Diverse set of 7 Haemophilus Species.</title>
        <authorList>
            <person name="Nichols M."/>
            <person name="Topaz N."/>
            <person name="Wang X."/>
            <person name="Wang X."/>
            <person name="Boxrud D."/>
        </authorList>
    </citation>
    <scope>NUCLEOTIDE SEQUENCE [LARGE SCALE GENOMIC DNA]</scope>
    <source>
        <strain evidence="3 4">C2002001239</strain>
    </source>
</reference>
<dbReference type="InterPro" id="IPR006240">
    <property type="entry name" value="CysQ"/>
</dbReference>
<feature type="binding site" evidence="1">
    <location>
        <position position="216"/>
    </location>
    <ligand>
        <name>substrate</name>
    </ligand>
</feature>
<dbReference type="STRING" id="1035839.GCA_000238795_00014"/>
<feature type="binding site" evidence="2">
    <location>
        <position position="92"/>
    </location>
    <ligand>
        <name>Mg(2+)</name>
        <dbReference type="ChEBI" id="CHEBI:18420"/>
        <label>1</label>
        <note>catalytic</note>
    </ligand>
</feature>
<accession>A0A369YGC5</accession>
<evidence type="ECO:0000313" key="3">
    <source>
        <dbReference type="EMBL" id="RDE71325.1"/>
    </source>
</evidence>
<dbReference type="Pfam" id="PF00459">
    <property type="entry name" value="Inositol_P"/>
    <property type="match status" value="1"/>
</dbReference>
<evidence type="ECO:0000256" key="2">
    <source>
        <dbReference type="PIRSR" id="PIRSR600760-2"/>
    </source>
</evidence>
<dbReference type="HAMAP" id="MF_02095">
    <property type="entry name" value="CysQ"/>
    <property type="match status" value="1"/>
</dbReference>
<feature type="binding site" evidence="2">
    <location>
        <position position="69"/>
    </location>
    <ligand>
        <name>Mg(2+)</name>
        <dbReference type="ChEBI" id="CHEBI:18420"/>
        <label>1</label>
        <note>catalytic</note>
    </ligand>
</feature>
<dbReference type="AlphaFoldDB" id="A0A369YGC5"/>
<keyword evidence="1 2" id="KW-0460">Magnesium</keyword>
<dbReference type="SUPFAM" id="SSF56655">
    <property type="entry name" value="Carbohydrate phosphatase"/>
    <property type="match status" value="1"/>
</dbReference>
<keyword evidence="1 3" id="KW-0378">Hydrolase</keyword>